<dbReference type="SMART" id="SM00878">
    <property type="entry name" value="Biotin_carb_C"/>
    <property type="match status" value="1"/>
</dbReference>
<protein>
    <recommendedName>
        <fullName evidence="2">biotin carboxylase</fullName>
        <ecNumber evidence="2">6.3.4.14</ecNumber>
    </recommendedName>
</protein>
<comment type="catalytic activity">
    <reaction evidence="7">
        <text>N(6)-biotinyl-L-lysyl-[protein] + hydrogencarbonate + ATP = N(6)-carboxybiotinyl-L-lysyl-[protein] + ADP + phosphate + H(+)</text>
        <dbReference type="Rhea" id="RHEA:13501"/>
        <dbReference type="Rhea" id="RHEA-COMP:10505"/>
        <dbReference type="Rhea" id="RHEA-COMP:10506"/>
        <dbReference type="ChEBI" id="CHEBI:15378"/>
        <dbReference type="ChEBI" id="CHEBI:17544"/>
        <dbReference type="ChEBI" id="CHEBI:30616"/>
        <dbReference type="ChEBI" id="CHEBI:43474"/>
        <dbReference type="ChEBI" id="CHEBI:83144"/>
        <dbReference type="ChEBI" id="CHEBI:83145"/>
        <dbReference type="ChEBI" id="CHEBI:456216"/>
        <dbReference type="EC" id="6.3.4.14"/>
    </reaction>
</comment>
<evidence type="ECO:0000256" key="6">
    <source>
        <dbReference type="ARBA" id="ARBA00023267"/>
    </source>
</evidence>
<gene>
    <name evidence="11" type="ORF">GA0074696_3124</name>
</gene>
<dbReference type="PANTHER" id="PTHR48095">
    <property type="entry name" value="PYRUVATE CARBOXYLASE SUBUNIT A"/>
    <property type="match status" value="1"/>
</dbReference>
<dbReference type="PANTHER" id="PTHR48095:SF2">
    <property type="entry name" value="BIOTIN CARBOXYLASE, CHLOROPLASTIC"/>
    <property type="match status" value="1"/>
</dbReference>
<evidence type="ECO:0000256" key="8">
    <source>
        <dbReference type="PROSITE-ProRule" id="PRU00409"/>
    </source>
</evidence>
<evidence type="ECO:0000256" key="4">
    <source>
        <dbReference type="ARBA" id="ARBA00022741"/>
    </source>
</evidence>
<feature type="domain" description="ATP-grasp" evidence="9">
    <location>
        <begin position="120"/>
        <end position="316"/>
    </location>
</feature>
<dbReference type="AlphaFoldDB" id="A0A1C4Y8D7"/>
<dbReference type="EMBL" id="LT607410">
    <property type="protein sequence ID" value="SCF16896.1"/>
    <property type="molecule type" value="Genomic_DNA"/>
</dbReference>
<dbReference type="EC" id="6.3.4.14" evidence="2"/>
<dbReference type="InterPro" id="IPR011764">
    <property type="entry name" value="Biotin_carboxylation_dom"/>
</dbReference>
<dbReference type="GO" id="GO:0004075">
    <property type="term" value="F:biotin carboxylase activity"/>
    <property type="evidence" value="ECO:0007669"/>
    <property type="project" value="UniProtKB-EC"/>
</dbReference>
<sequence length="449" mass="48904">MFKKILIANRGEIALRIARCCRELGIPTVAVHSTRDRDSAVVQVADQAVQIGPAPPTRSYLNAAAVLQAAEQSGADAIHPGYGFLSESPDFADACESLGVTLIGPPASVMAELGDKTSARALMTRAGLPLLPGSVHPLSPEAAEELAATIGFPVIVKAAAGGGGRGMQVVHDRDSFLDEYRRTQATAQMLFGDGRVYVEKYLRDARHVEIQVLCDRYGRAVHLGERDCTVQRRHQKLVEETPAPELPVDLTERMGRSAVDGALAAGYVGAGTFEFLVDPGGSYYFMEVNCRIQVEHPVTEMETGIDLVREQIKIAAGEPLAFTQDDIRPRGVAIECRINAEDPARDFAPAPGLVTEFVPPGGPFVRVDSHVHAGYEVPPNYDSLLAKLVVWAPRRDEAIARMLRSLAEFRISGPRLHTTVDFLRQVLDDPRFRTATHTTALVDQLMDRR</sequence>
<name>A0A1C4Y8D7_9ACTN</name>
<evidence type="ECO:0000256" key="3">
    <source>
        <dbReference type="ARBA" id="ARBA00022598"/>
    </source>
</evidence>
<dbReference type="SUPFAM" id="SSF51246">
    <property type="entry name" value="Rudiment single hybrid motif"/>
    <property type="match status" value="1"/>
</dbReference>
<dbReference type="GO" id="GO:0046872">
    <property type="term" value="F:metal ion binding"/>
    <property type="evidence" value="ECO:0007669"/>
    <property type="project" value="InterPro"/>
</dbReference>
<dbReference type="FunFam" id="3.40.50.20:FF:000010">
    <property type="entry name" value="Propionyl-CoA carboxylase subunit alpha"/>
    <property type="match status" value="1"/>
</dbReference>
<evidence type="ECO:0000256" key="1">
    <source>
        <dbReference type="ARBA" id="ARBA00003761"/>
    </source>
</evidence>
<dbReference type="InterPro" id="IPR005482">
    <property type="entry name" value="Biotin_COase_C"/>
</dbReference>
<keyword evidence="6" id="KW-0092">Biotin</keyword>
<dbReference type="GO" id="GO:0005524">
    <property type="term" value="F:ATP binding"/>
    <property type="evidence" value="ECO:0007669"/>
    <property type="project" value="UniProtKB-UniRule"/>
</dbReference>
<dbReference type="InterPro" id="IPR011054">
    <property type="entry name" value="Rudment_hybrid_motif"/>
</dbReference>
<dbReference type="InterPro" id="IPR005481">
    <property type="entry name" value="BC-like_N"/>
</dbReference>
<comment type="function">
    <text evidence="1">This protein is a component of the acetyl coenzyme A carboxylase complex; first, biotin carboxylase catalyzes the carboxylation of the carrier protein and then the transcarboxylase transfers the carboxyl group to form malonyl-CoA.</text>
</comment>
<dbReference type="InterPro" id="IPR005479">
    <property type="entry name" value="CPAse_ATP-bd"/>
</dbReference>
<evidence type="ECO:0000259" key="10">
    <source>
        <dbReference type="PROSITE" id="PS50979"/>
    </source>
</evidence>
<evidence type="ECO:0000256" key="2">
    <source>
        <dbReference type="ARBA" id="ARBA00013263"/>
    </source>
</evidence>
<dbReference type="PROSITE" id="PS00866">
    <property type="entry name" value="CPSASE_1"/>
    <property type="match status" value="1"/>
</dbReference>
<dbReference type="PROSITE" id="PS50979">
    <property type="entry name" value="BC"/>
    <property type="match status" value="1"/>
</dbReference>
<keyword evidence="3" id="KW-0436">Ligase</keyword>
<dbReference type="Pfam" id="PF02786">
    <property type="entry name" value="CPSase_L_D2"/>
    <property type="match status" value="1"/>
</dbReference>
<dbReference type="Pfam" id="PF02785">
    <property type="entry name" value="Biotin_carb_C"/>
    <property type="match status" value="1"/>
</dbReference>
<reference evidence="11 12" key="1">
    <citation type="submission" date="2016-06" db="EMBL/GenBank/DDBJ databases">
        <authorList>
            <person name="Kjaerup R.B."/>
            <person name="Dalgaard T.S."/>
            <person name="Juul-Madsen H.R."/>
        </authorList>
    </citation>
    <scope>NUCLEOTIDE SEQUENCE [LARGE SCALE GENOMIC DNA]</scope>
    <source>
        <strain evidence="11 12">DSM 43821</strain>
    </source>
</reference>
<dbReference type="PROSITE" id="PS50975">
    <property type="entry name" value="ATP_GRASP"/>
    <property type="match status" value="1"/>
</dbReference>
<dbReference type="InterPro" id="IPR051602">
    <property type="entry name" value="ACC_Biotin_Carboxylase"/>
</dbReference>
<evidence type="ECO:0000259" key="9">
    <source>
        <dbReference type="PROSITE" id="PS50975"/>
    </source>
</evidence>
<dbReference type="RefSeq" id="WP_088961765.1">
    <property type="nucleotide sequence ID" value="NZ_LT607410.1"/>
</dbReference>
<dbReference type="NCBIfam" id="NF006367">
    <property type="entry name" value="PRK08591.1"/>
    <property type="match status" value="1"/>
</dbReference>
<evidence type="ECO:0000256" key="5">
    <source>
        <dbReference type="ARBA" id="ARBA00022840"/>
    </source>
</evidence>
<dbReference type="Gene3D" id="3.30.470.20">
    <property type="entry name" value="ATP-grasp fold, B domain"/>
    <property type="match status" value="1"/>
</dbReference>
<dbReference type="Pfam" id="PF00289">
    <property type="entry name" value="Biotin_carb_N"/>
    <property type="match status" value="1"/>
</dbReference>
<keyword evidence="5 8" id="KW-0067">ATP-binding</keyword>
<organism evidence="11 12">
    <name type="scientific">Micromonospora purpureochromogenes</name>
    <dbReference type="NCBI Taxonomy" id="47872"/>
    <lineage>
        <taxon>Bacteria</taxon>
        <taxon>Bacillati</taxon>
        <taxon>Actinomycetota</taxon>
        <taxon>Actinomycetes</taxon>
        <taxon>Micromonosporales</taxon>
        <taxon>Micromonosporaceae</taxon>
        <taxon>Micromonospora</taxon>
    </lineage>
</organism>
<dbReference type="SUPFAM" id="SSF56059">
    <property type="entry name" value="Glutathione synthetase ATP-binding domain-like"/>
    <property type="match status" value="1"/>
</dbReference>
<proteinExistence type="predicted"/>
<dbReference type="Proteomes" id="UP000198228">
    <property type="component" value="Chromosome I"/>
</dbReference>
<dbReference type="InterPro" id="IPR016185">
    <property type="entry name" value="PreATP-grasp_dom_sf"/>
</dbReference>
<feature type="domain" description="Biotin carboxylation" evidence="10">
    <location>
        <begin position="1"/>
        <end position="447"/>
    </location>
</feature>
<dbReference type="InterPro" id="IPR011761">
    <property type="entry name" value="ATP-grasp"/>
</dbReference>
<dbReference type="SUPFAM" id="SSF52440">
    <property type="entry name" value="PreATP-grasp domain"/>
    <property type="match status" value="1"/>
</dbReference>
<accession>A0A1C4Y8D7</accession>
<keyword evidence="4 8" id="KW-0547">Nucleotide-binding</keyword>
<evidence type="ECO:0000313" key="11">
    <source>
        <dbReference type="EMBL" id="SCF16896.1"/>
    </source>
</evidence>
<evidence type="ECO:0000256" key="7">
    <source>
        <dbReference type="ARBA" id="ARBA00048600"/>
    </source>
</evidence>
<evidence type="ECO:0000313" key="12">
    <source>
        <dbReference type="Proteomes" id="UP000198228"/>
    </source>
</evidence>